<evidence type="ECO:0000256" key="5">
    <source>
        <dbReference type="ARBA" id="ARBA00023244"/>
    </source>
</evidence>
<dbReference type="PANTHER" id="PTHR35330">
    <property type="entry name" value="SIROHEME BIOSYNTHESIS PROTEIN MET8"/>
    <property type="match status" value="1"/>
</dbReference>
<organism evidence="7 8">
    <name type="scientific">Entomomonas asaccharolytica</name>
    <dbReference type="NCBI Taxonomy" id="2785331"/>
    <lineage>
        <taxon>Bacteria</taxon>
        <taxon>Pseudomonadati</taxon>
        <taxon>Pseudomonadota</taxon>
        <taxon>Gammaproteobacteria</taxon>
        <taxon>Pseudomonadales</taxon>
        <taxon>Pseudomonadaceae</taxon>
        <taxon>Entomomonas</taxon>
    </lineage>
</organism>
<reference evidence="7 8" key="1">
    <citation type="submission" date="2021-01" db="EMBL/GenBank/DDBJ databases">
        <title>Entomomonas sp. F2A isolated from a house cricket (Acheta domesticus).</title>
        <authorList>
            <person name="Spergser J."/>
            <person name="Busse H.-J."/>
        </authorList>
    </citation>
    <scope>NUCLEOTIDE SEQUENCE [LARGE SCALE GENOMIC DNA]</scope>
    <source>
        <strain evidence="7 8">F2A</strain>
    </source>
</reference>
<evidence type="ECO:0000256" key="1">
    <source>
        <dbReference type="ARBA" id="ARBA00005010"/>
    </source>
</evidence>
<dbReference type="Proteomes" id="UP000595278">
    <property type="component" value="Chromosome"/>
</dbReference>
<gene>
    <name evidence="7" type="ORF">JHT90_04210</name>
</gene>
<keyword evidence="3" id="KW-0560">Oxidoreductase</keyword>
<dbReference type="KEGG" id="eaz:JHT90_04210"/>
<dbReference type="SUPFAM" id="SSF75615">
    <property type="entry name" value="Siroheme synthase middle domains-like"/>
    <property type="match status" value="1"/>
</dbReference>
<dbReference type="GO" id="GO:0019354">
    <property type="term" value="P:siroheme biosynthetic process"/>
    <property type="evidence" value="ECO:0007669"/>
    <property type="project" value="InterPro"/>
</dbReference>
<name>A0A974RXR0_9GAMM</name>
<evidence type="ECO:0000256" key="4">
    <source>
        <dbReference type="ARBA" id="ARBA00023027"/>
    </source>
</evidence>
<evidence type="ECO:0000256" key="3">
    <source>
        <dbReference type="ARBA" id="ARBA00023002"/>
    </source>
</evidence>
<dbReference type="RefSeq" id="WP_201094531.1">
    <property type="nucleotide sequence ID" value="NZ_CP067393.1"/>
</dbReference>
<evidence type="ECO:0000313" key="7">
    <source>
        <dbReference type="EMBL" id="QQP86450.1"/>
    </source>
</evidence>
<dbReference type="EMBL" id="CP067393">
    <property type="protein sequence ID" value="QQP86450.1"/>
    <property type="molecule type" value="Genomic_DNA"/>
</dbReference>
<sequence>MTKLYPLTLKLINKKVLVVGAGKVALRKLQGLVGTGAEITVVSPEVLPEIEVLPDITIIQRHFQPSDTKNAHIIYAATDNQQVNDEVGRYIEHWQWFDNTALPEASNFFTPAVIREKGLIVSISTEARDPTRAKLIKQKITDFLLKSMKE</sequence>
<evidence type="ECO:0000256" key="6">
    <source>
        <dbReference type="ARBA" id="ARBA00047561"/>
    </source>
</evidence>
<evidence type="ECO:0000256" key="2">
    <source>
        <dbReference type="ARBA" id="ARBA00012400"/>
    </source>
</evidence>
<keyword evidence="4" id="KW-0520">NAD</keyword>
<accession>A0A974RXR0</accession>
<dbReference type="GO" id="GO:0043115">
    <property type="term" value="F:precorrin-2 dehydrogenase activity"/>
    <property type="evidence" value="ECO:0007669"/>
    <property type="project" value="UniProtKB-EC"/>
</dbReference>
<keyword evidence="5" id="KW-0627">Porphyrin biosynthesis</keyword>
<proteinExistence type="predicted"/>
<protein>
    <recommendedName>
        <fullName evidence="2">precorrin-2 dehydrogenase</fullName>
        <ecNumber evidence="2">1.3.1.76</ecNumber>
    </recommendedName>
</protein>
<dbReference type="GO" id="GO:0004325">
    <property type="term" value="F:ferrochelatase activity"/>
    <property type="evidence" value="ECO:0007669"/>
    <property type="project" value="InterPro"/>
</dbReference>
<dbReference type="PANTHER" id="PTHR35330:SF1">
    <property type="entry name" value="SIROHEME BIOSYNTHESIS PROTEIN MET8"/>
    <property type="match status" value="1"/>
</dbReference>
<dbReference type="Pfam" id="PF13241">
    <property type="entry name" value="NAD_binding_7"/>
    <property type="match status" value="1"/>
</dbReference>
<comment type="pathway">
    <text evidence="1">Porphyrin-containing compound metabolism; siroheme biosynthesis; sirohydrochlorin from precorrin-2: step 1/1.</text>
</comment>
<dbReference type="SUPFAM" id="SSF51735">
    <property type="entry name" value="NAD(P)-binding Rossmann-fold domains"/>
    <property type="match status" value="1"/>
</dbReference>
<dbReference type="AlphaFoldDB" id="A0A974RXR0"/>
<keyword evidence="8" id="KW-1185">Reference proteome</keyword>
<comment type="catalytic activity">
    <reaction evidence="6">
        <text>precorrin-2 + NAD(+) = sirohydrochlorin + NADH + 2 H(+)</text>
        <dbReference type="Rhea" id="RHEA:15613"/>
        <dbReference type="ChEBI" id="CHEBI:15378"/>
        <dbReference type="ChEBI" id="CHEBI:57540"/>
        <dbReference type="ChEBI" id="CHEBI:57945"/>
        <dbReference type="ChEBI" id="CHEBI:58351"/>
        <dbReference type="ChEBI" id="CHEBI:58827"/>
        <dbReference type="EC" id="1.3.1.76"/>
    </reaction>
</comment>
<dbReference type="InterPro" id="IPR028161">
    <property type="entry name" value="Met8-like"/>
</dbReference>
<dbReference type="InterPro" id="IPR006367">
    <property type="entry name" value="Sirohaem_synthase_N"/>
</dbReference>
<dbReference type="NCBIfam" id="TIGR01470">
    <property type="entry name" value="cysG_Nterm"/>
    <property type="match status" value="1"/>
</dbReference>
<dbReference type="EC" id="1.3.1.76" evidence="2"/>
<evidence type="ECO:0000313" key="8">
    <source>
        <dbReference type="Proteomes" id="UP000595278"/>
    </source>
</evidence>
<dbReference type="Gene3D" id="3.40.50.720">
    <property type="entry name" value="NAD(P)-binding Rossmann-like Domain"/>
    <property type="match status" value="1"/>
</dbReference>
<dbReference type="InterPro" id="IPR036291">
    <property type="entry name" value="NAD(P)-bd_dom_sf"/>
</dbReference>